<keyword evidence="1" id="KW-0812">Transmembrane</keyword>
<evidence type="ECO:0000313" key="2">
    <source>
        <dbReference type="EMBL" id="KKM78297.1"/>
    </source>
</evidence>
<feature type="transmembrane region" description="Helical" evidence="1">
    <location>
        <begin position="86"/>
        <end position="112"/>
    </location>
</feature>
<feature type="transmembrane region" description="Helical" evidence="1">
    <location>
        <begin position="186"/>
        <end position="209"/>
    </location>
</feature>
<organism evidence="2">
    <name type="scientific">marine sediment metagenome</name>
    <dbReference type="NCBI Taxonomy" id="412755"/>
    <lineage>
        <taxon>unclassified sequences</taxon>
        <taxon>metagenomes</taxon>
        <taxon>ecological metagenomes</taxon>
    </lineage>
</organism>
<protein>
    <submittedName>
        <fullName evidence="2">Uncharacterized protein</fullName>
    </submittedName>
</protein>
<name>A0A0F9NAB5_9ZZZZ</name>
<dbReference type="AlphaFoldDB" id="A0A0F9NAB5"/>
<reference evidence="2" key="1">
    <citation type="journal article" date="2015" name="Nature">
        <title>Complex archaea that bridge the gap between prokaryotes and eukaryotes.</title>
        <authorList>
            <person name="Spang A."/>
            <person name="Saw J.H."/>
            <person name="Jorgensen S.L."/>
            <person name="Zaremba-Niedzwiedzka K."/>
            <person name="Martijn J."/>
            <person name="Lind A.E."/>
            <person name="van Eijk R."/>
            <person name="Schleper C."/>
            <person name="Guy L."/>
            <person name="Ettema T.J."/>
        </authorList>
    </citation>
    <scope>NUCLEOTIDE SEQUENCE</scope>
</reference>
<keyword evidence="1" id="KW-1133">Transmembrane helix</keyword>
<gene>
    <name evidence="2" type="ORF">LCGC14_1361440</name>
</gene>
<accession>A0A0F9NAB5</accession>
<keyword evidence="1" id="KW-0472">Membrane</keyword>
<comment type="caution">
    <text evidence="2">The sequence shown here is derived from an EMBL/GenBank/DDBJ whole genome shotgun (WGS) entry which is preliminary data.</text>
</comment>
<dbReference type="EMBL" id="LAZR01008512">
    <property type="protein sequence ID" value="KKM78297.1"/>
    <property type="molecule type" value="Genomic_DNA"/>
</dbReference>
<evidence type="ECO:0000256" key="1">
    <source>
        <dbReference type="SAM" id="Phobius"/>
    </source>
</evidence>
<feature type="transmembrane region" description="Helical" evidence="1">
    <location>
        <begin position="150"/>
        <end position="174"/>
    </location>
</feature>
<sequence length="210" mass="24635">MYSLFLINKKTQSPEDILSKIINSLENWCVAFNNFFLILNQYLKYIFVFILLFIGILTLSRLRGVYRDSRLRGVEKKEDSFMKPRLIMGCSYIVLGFGIMFNYITYFLIWVLDPLPDRLIYSFIEFSGIDPFYMNRIKDVSASLYPHEQTIYYCFSFGSIISWLDILLSLWYLINNNRIINNPKRTINCLITGVGGCILFGFTPGLTFFI</sequence>
<proteinExistence type="predicted"/>
<feature type="transmembrane region" description="Helical" evidence="1">
    <location>
        <begin position="42"/>
        <end position="62"/>
    </location>
</feature>